<dbReference type="OrthoDB" id="16820at2759"/>
<dbReference type="Gene3D" id="3.90.226.10">
    <property type="entry name" value="2-enoyl-CoA Hydratase, Chain A, domain 1"/>
    <property type="match status" value="1"/>
</dbReference>
<dbReference type="Pfam" id="PF16113">
    <property type="entry name" value="ECH_2"/>
    <property type="match status" value="1"/>
</dbReference>
<evidence type="ECO:0000313" key="5">
    <source>
        <dbReference type="Proteomes" id="UP001141806"/>
    </source>
</evidence>
<dbReference type="Proteomes" id="UP001141806">
    <property type="component" value="Unassembled WGS sequence"/>
</dbReference>
<comment type="function">
    <text evidence="2">Hydrolyzes 3-hydroxyisobutyryl-CoA (HIBYL-CoA), a saline catabolite. Has high activity toward isobutyryl-CoA. Could be an isobutyryl-CoA dehydrogenase that functions in valine catabolism.</text>
</comment>
<evidence type="ECO:0000256" key="2">
    <source>
        <dbReference type="RuleBase" id="RU369070"/>
    </source>
</evidence>
<reference evidence="4" key="1">
    <citation type="journal article" date="2023" name="Plant J.">
        <title>The genome of the king protea, Protea cynaroides.</title>
        <authorList>
            <person name="Chang J."/>
            <person name="Duong T.A."/>
            <person name="Schoeman C."/>
            <person name="Ma X."/>
            <person name="Roodt D."/>
            <person name="Barker N."/>
            <person name="Li Z."/>
            <person name="Van de Peer Y."/>
            <person name="Mizrachi E."/>
        </authorList>
    </citation>
    <scope>NUCLEOTIDE SEQUENCE</scope>
    <source>
        <tissue evidence="4">Young leaves</tissue>
    </source>
</reference>
<comment type="similarity">
    <text evidence="2">Belongs to the enoyl-CoA hydratase/isomerase family.</text>
</comment>
<dbReference type="EC" id="3.1.2.4" evidence="2"/>
<evidence type="ECO:0000256" key="1">
    <source>
        <dbReference type="ARBA" id="ARBA00022801"/>
    </source>
</evidence>
<accession>A0A9Q0GY20</accession>
<dbReference type="GO" id="GO:0003860">
    <property type="term" value="F:3-hydroxyisobutyryl-CoA hydrolase activity"/>
    <property type="evidence" value="ECO:0007669"/>
    <property type="project" value="UniProtKB-UniRule"/>
</dbReference>
<keyword evidence="1 2" id="KW-0378">Hydrolase</keyword>
<comment type="pathway">
    <text evidence="2">Amino-acid degradation; L-valine degradation.</text>
</comment>
<dbReference type="FunFam" id="3.90.226.10:FF:000027">
    <property type="entry name" value="Probable 3-hydroxyisobutyryl-CoA hydrolase 2"/>
    <property type="match status" value="1"/>
</dbReference>
<dbReference type="PANTHER" id="PTHR43176">
    <property type="entry name" value="3-HYDROXYISOBUTYRYL-COA HYDROLASE-RELATED"/>
    <property type="match status" value="1"/>
</dbReference>
<dbReference type="CDD" id="cd06558">
    <property type="entry name" value="crotonase-like"/>
    <property type="match status" value="1"/>
</dbReference>
<dbReference type="GO" id="GO:0006574">
    <property type="term" value="P:L-valine catabolic process"/>
    <property type="evidence" value="ECO:0007669"/>
    <property type="project" value="UniProtKB-UniRule"/>
</dbReference>
<dbReference type="InterPro" id="IPR029045">
    <property type="entry name" value="ClpP/crotonase-like_dom_sf"/>
</dbReference>
<protein>
    <recommendedName>
        <fullName evidence="2">3-hydroxyisobutyryl-CoA hydrolase</fullName>
        <shortName evidence="2">HIB-CoA hydrolase</shortName>
        <shortName evidence="2">HIBYL-CoA-H</shortName>
        <ecNumber evidence="2">3.1.2.4</ecNumber>
    </recommendedName>
    <alternativeName>
        <fullName evidence="2">3-hydroxyisobutyryl-coenzyme A hydrolase</fullName>
    </alternativeName>
</protein>
<name>A0A9Q0GY20_9MAGN</name>
<keyword evidence="5" id="KW-1185">Reference proteome</keyword>
<comment type="caution">
    <text evidence="4">The sequence shown here is derived from an EMBL/GenBank/DDBJ whole genome shotgun (WGS) entry which is preliminary data.</text>
</comment>
<evidence type="ECO:0000259" key="3">
    <source>
        <dbReference type="Pfam" id="PF16113"/>
    </source>
</evidence>
<dbReference type="EMBL" id="JAMYWD010000012">
    <property type="protein sequence ID" value="KAJ4954057.1"/>
    <property type="molecule type" value="Genomic_DNA"/>
</dbReference>
<dbReference type="SUPFAM" id="SSF52096">
    <property type="entry name" value="ClpP/crotonase"/>
    <property type="match status" value="1"/>
</dbReference>
<dbReference type="NCBIfam" id="NF004127">
    <property type="entry name" value="PRK05617.1"/>
    <property type="match status" value="1"/>
</dbReference>
<dbReference type="InterPro" id="IPR045004">
    <property type="entry name" value="ECH_dom"/>
</dbReference>
<dbReference type="InterPro" id="IPR032259">
    <property type="entry name" value="HIBYL-CoA-H"/>
</dbReference>
<sequence>MATRYPFKEEPNQVLFEGNLCVRKVILNRPTKLNCLSFQMISQMSKKLKEYEKDSNVKLVILKGNGKAFCVGGDCVAFVHFCSAGNWTFGASFYGKQLTLDYILATHDKTLVSLIDGMVMGGGAGLSMNGKFRVVTERAIFAMPEAALGTFPDVGASYFLSRLPGFFGEYLGLTGARLDGTEMVACGLASHFVLSKDLPSLEKELDGVHSSDPANVSKVINKFMKPKQPSITSTSAFRSMDIINRCFSRKTVEEILSALENEAENKADVWIVIAIKSMKAASPTSLKIFLRSIREGRGQELDQCLIREYRMNCHVMRKTVNNDFYEGCRAMLFEKDKHPKWEPSKLESVSNEMVNQYFTKVEDEDWEDLRIDAKSDKANLVRARL</sequence>
<organism evidence="4 5">
    <name type="scientific">Protea cynaroides</name>
    <dbReference type="NCBI Taxonomy" id="273540"/>
    <lineage>
        <taxon>Eukaryota</taxon>
        <taxon>Viridiplantae</taxon>
        <taxon>Streptophyta</taxon>
        <taxon>Embryophyta</taxon>
        <taxon>Tracheophyta</taxon>
        <taxon>Spermatophyta</taxon>
        <taxon>Magnoliopsida</taxon>
        <taxon>Proteales</taxon>
        <taxon>Proteaceae</taxon>
        <taxon>Protea</taxon>
    </lineage>
</organism>
<evidence type="ECO:0000313" key="4">
    <source>
        <dbReference type="EMBL" id="KAJ4954057.1"/>
    </source>
</evidence>
<gene>
    <name evidence="4" type="ORF">NE237_030889</name>
</gene>
<comment type="catalytic activity">
    <reaction evidence="2">
        <text>3-hydroxy-2-methylpropanoyl-CoA + H2O = 3-hydroxy-2-methylpropanoate + CoA + H(+)</text>
        <dbReference type="Rhea" id="RHEA:20888"/>
        <dbReference type="ChEBI" id="CHEBI:11805"/>
        <dbReference type="ChEBI" id="CHEBI:15377"/>
        <dbReference type="ChEBI" id="CHEBI:15378"/>
        <dbReference type="ChEBI" id="CHEBI:57287"/>
        <dbReference type="ChEBI" id="CHEBI:57340"/>
        <dbReference type="EC" id="3.1.2.4"/>
    </reaction>
</comment>
<feature type="domain" description="Enoyl-CoA hydratase/isomerase" evidence="3">
    <location>
        <begin position="23"/>
        <end position="358"/>
    </location>
</feature>
<dbReference type="AlphaFoldDB" id="A0A9Q0GY20"/>
<dbReference type="PANTHER" id="PTHR43176:SF6">
    <property type="entry name" value="3-HYDROXYISOBUTYRYL-COA HYDROLASE"/>
    <property type="match status" value="1"/>
</dbReference>
<proteinExistence type="inferred from homology"/>